<protein>
    <submittedName>
        <fullName evidence="1">Uncharacterized protein</fullName>
    </submittedName>
</protein>
<evidence type="ECO:0000313" key="2">
    <source>
        <dbReference type="Proteomes" id="UP000184304"/>
    </source>
</evidence>
<dbReference type="AlphaFoldDB" id="A0A1L9N848"/>
<organism evidence="1 2">
    <name type="scientific">Aspergillus tubingensis (strain CBS 134.48)</name>
    <dbReference type="NCBI Taxonomy" id="767770"/>
    <lineage>
        <taxon>Eukaryota</taxon>
        <taxon>Fungi</taxon>
        <taxon>Dikarya</taxon>
        <taxon>Ascomycota</taxon>
        <taxon>Pezizomycotina</taxon>
        <taxon>Eurotiomycetes</taxon>
        <taxon>Eurotiomycetidae</taxon>
        <taxon>Eurotiales</taxon>
        <taxon>Aspergillaceae</taxon>
        <taxon>Aspergillus</taxon>
        <taxon>Aspergillus subgen. Circumdati</taxon>
    </lineage>
</organism>
<dbReference type="VEuPathDB" id="FungiDB:ASPTUDRAFT_581153"/>
<accession>A0A1L9N848</accession>
<keyword evidence="2" id="KW-1185">Reference proteome</keyword>
<evidence type="ECO:0000313" key="1">
    <source>
        <dbReference type="EMBL" id="OJI85488.1"/>
    </source>
</evidence>
<name>A0A1L9N848_ASPTC</name>
<sequence>MLRRRPIQHRWCEAECDYAWKSYAASLTCRPKFRQMLSGACKSFPWPSHALTGARGILVAQAHHWHCNGNTFSWLVGLISEYCQYRPFLKPLFRVPPEIMQCLFQ</sequence>
<proteinExistence type="predicted"/>
<gene>
    <name evidence="1" type="ORF">ASPTUDRAFT_581153</name>
</gene>
<reference evidence="2" key="1">
    <citation type="journal article" date="2017" name="Genome Biol.">
        <title>Comparative genomics reveals high biological diversity and specific adaptations in the industrially and medically important fungal genus Aspergillus.</title>
        <authorList>
            <person name="de Vries R.P."/>
            <person name="Riley R."/>
            <person name="Wiebenga A."/>
            <person name="Aguilar-Osorio G."/>
            <person name="Amillis S."/>
            <person name="Uchima C.A."/>
            <person name="Anderluh G."/>
            <person name="Asadollahi M."/>
            <person name="Askin M."/>
            <person name="Barry K."/>
            <person name="Battaglia E."/>
            <person name="Bayram O."/>
            <person name="Benocci T."/>
            <person name="Braus-Stromeyer S.A."/>
            <person name="Caldana C."/>
            <person name="Canovas D."/>
            <person name="Cerqueira G.C."/>
            <person name="Chen F."/>
            <person name="Chen W."/>
            <person name="Choi C."/>
            <person name="Clum A."/>
            <person name="Dos Santos R.A."/>
            <person name="Damasio A.R."/>
            <person name="Diallinas G."/>
            <person name="Emri T."/>
            <person name="Fekete E."/>
            <person name="Flipphi M."/>
            <person name="Freyberg S."/>
            <person name="Gallo A."/>
            <person name="Gournas C."/>
            <person name="Habgood R."/>
            <person name="Hainaut M."/>
            <person name="Harispe M.L."/>
            <person name="Henrissat B."/>
            <person name="Hilden K.S."/>
            <person name="Hope R."/>
            <person name="Hossain A."/>
            <person name="Karabika E."/>
            <person name="Karaffa L."/>
            <person name="Karanyi Z."/>
            <person name="Krasevec N."/>
            <person name="Kuo A."/>
            <person name="Kusch H."/>
            <person name="LaButti K."/>
            <person name="Lagendijk E.L."/>
            <person name="Lapidus A."/>
            <person name="Levasseur A."/>
            <person name="Lindquist E."/>
            <person name="Lipzen A."/>
            <person name="Logrieco A.F."/>
            <person name="MacCabe A."/>
            <person name="Maekelae M.R."/>
            <person name="Malavazi I."/>
            <person name="Melin P."/>
            <person name="Meyer V."/>
            <person name="Mielnichuk N."/>
            <person name="Miskei M."/>
            <person name="Molnar A.P."/>
            <person name="Mule G."/>
            <person name="Ngan C.Y."/>
            <person name="Orejas M."/>
            <person name="Orosz E."/>
            <person name="Ouedraogo J.P."/>
            <person name="Overkamp K.M."/>
            <person name="Park H.-S."/>
            <person name="Perrone G."/>
            <person name="Piumi F."/>
            <person name="Punt P.J."/>
            <person name="Ram A.F."/>
            <person name="Ramon A."/>
            <person name="Rauscher S."/>
            <person name="Record E."/>
            <person name="Riano-Pachon D.M."/>
            <person name="Robert V."/>
            <person name="Roehrig J."/>
            <person name="Ruller R."/>
            <person name="Salamov A."/>
            <person name="Salih N.S."/>
            <person name="Samson R.A."/>
            <person name="Sandor E."/>
            <person name="Sanguinetti M."/>
            <person name="Schuetze T."/>
            <person name="Sepcic K."/>
            <person name="Shelest E."/>
            <person name="Sherlock G."/>
            <person name="Sophianopoulou V."/>
            <person name="Squina F.M."/>
            <person name="Sun H."/>
            <person name="Susca A."/>
            <person name="Todd R.B."/>
            <person name="Tsang A."/>
            <person name="Unkles S.E."/>
            <person name="van de Wiele N."/>
            <person name="van Rossen-Uffink D."/>
            <person name="Oliveira J.V."/>
            <person name="Vesth T.C."/>
            <person name="Visser J."/>
            <person name="Yu J.-H."/>
            <person name="Zhou M."/>
            <person name="Andersen M.R."/>
            <person name="Archer D.B."/>
            <person name="Baker S.E."/>
            <person name="Benoit I."/>
            <person name="Brakhage A.A."/>
            <person name="Braus G.H."/>
            <person name="Fischer R."/>
            <person name="Frisvad J.C."/>
            <person name="Goldman G.H."/>
            <person name="Houbraken J."/>
            <person name="Oakley B."/>
            <person name="Pocsi I."/>
            <person name="Scazzocchio C."/>
            <person name="Seiboth B."/>
            <person name="vanKuyk P.A."/>
            <person name="Wortman J."/>
            <person name="Dyer P.S."/>
            <person name="Grigoriev I.V."/>
        </authorList>
    </citation>
    <scope>NUCLEOTIDE SEQUENCE [LARGE SCALE GENOMIC DNA]</scope>
    <source>
        <strain evidence="2">CBS 134.48</strain>
    </source>
</reference>
<dbReference type="EMBL" id="KV878198">
    <property type="protein sequence ID" value="OJI85488.1"/>
    <property type="molecule type" value="Genomic_DNA"/>
</dbReference>
<dbReference type="Proteomes" id="UP000184304">
    <property type="component" value="Unassembled WGS sequence"/>
</dbReference>